<dbReference type="EMBL" id="CP022048">
    <property type="protein sequence ID" value="ASE38123.1"/>
    <property type="molecule type" value="Genomic_DNA"/>
</dbReference>
<gene>
    <name evidence="2" type="ORF">CEP68_00585</name>
    <name evidence="3" type="ORF">NJD11_02430</name>
</gene>
<sequence>MLTRRSVLLTPAALSLVAAHPKAALALDVQNVRPRSEMASLFVSLDRLLIIARIANGIAAPMIFDTGTSGSAIDTPYVTALNLQKTGDAITIDGATGKPLEDRFLTTLPDVNLGGIAVGDQDFAVYSHPSPNEAGIVGPYIFGDRLVCLELSHDRLRVRDKSRFTLPTGASYPYLPDERPGITVEGPGFSVLGLMDTGHTGSLTLPLAMAASLPLEKAPTVIGAATSVGGTQPIYGARMKGAIRVGPLVITDPELQFYGQRVNVGLHLLRQMTIVMDPVGKRSWATTPDRRAASPLSNYAGRYDGIEIRVEGERLIYQRDGRAPRLLTPHDGDLFDFANDPVVQIQFVRNEKGIVGFDIIERTLTAVDRTG</sequence>
<dbReference type="RefSeq" id="WP_088582137.1">
    <property type="nucleotide sequence ID" value="NZ_CP022048.2"/>
</dbReference>
<dbReference type="GO" id="GO:0006508">
    <property type="term" value="P:proteolysis"/>
    <property type="evidence" value="ECO:0007669"/>
    <property type="project" value="UniProtKB-KW"/>
</dbReference>
<name>A0A1Z3U4C2_BREVE</name>
<proteinExistence type="predicted"/>
<dbReference type="GO" id="GO:0008233">
    <property type="term" value="F:peptidase activity"/>
    <property type="evidence" value="ECO:0007669"/>
    <property type="project" value="UniProtKB-KW"/>
</dbReference>
<keyword evidence="1" id="KW-0732">Signal</keyword>
<dbReference type="GeneID" id="34013265"/>
<evidence type="ECO:0000313" key="2">
    <source>
        <dbReference type="EMBL" id="ASE38123.1"/>
    </source>
</evidence>
<keyword evidence="5" id="KW-1185">Reference proteome</keyword>
<dbReference type="EMBL" id="JAMYEC010000001">
    <property type="protein sequence ID" value="MDX2333797.1"/>
    <property type="molecule type" value="Genomic_DNA"/>
</dbReference>
<organism evidence="2 4">
    <name type="scientific">Brevundimonas vesicularis</name>
    <name type="common">Pseudomonas vesicularis</name>
    <dbReference type="NCBI Taxonomy" id="41276"/>
    <lineage>
        <taxon>Bacteria</taxon>
        <taxon>Pseudomonadati</taxon>
        <taxon>Pseudomonadota</taxon>
        <taxon>Alphaproteobacteria</taxon>
        <taxon>Caulobacterales</taxon>
        <taxon>Caulobacteraceae</taxon>
        <taxon>Brevundimonas</taxon>
    </lineage>
</organism>
<evidence type="ECO:0000256" key="1">
    <source>
        <dbReference type="SAM" id="SignalP"/>
    </source>
</evidence>
<dbReference type="AlphaFoldDB" id="A0A1Z3U4C2"/>
<dbReference type="KEGG" id="bvc:CEP68_00585"/>
<dbReference type="Proteomes" id="UP000197050">
    <property type="component" value="Chromosome"/>
</dbReference>
<dbReference type="Pfam" id="PF13650">
    <property type="entry name" value="Asp_protease_2"/>
    <property type="match status" value="1"/>
</dbReference>
<evidence type="ECO:0000313" key="5">
    <source>
        <dbReference type="Proteomes" id="UP001272940"/>
    </source>
</evidence>
<dbReference type="Gene3D" id="2.40.70.10">
    <property type="entry name" value="Acid Proteases"/>
    <property type="match status" value="1"/>
</dbReference>
<reference evidence="3" key="3">
    <citation type="submission" date="2022-06" db="EMBL/GenBank/DDBJ databases">
        <authorList>
            <person name="Hesketh-Best P.J."/>
            <person name="Koch M.J."/>
        </authorList>
    </citation>
    <scope>NUCLEOTIDE SEQUENCE</scope>
    <source>
        <strain evidence="3">PC206-O</strain>
    </source>
</reference>
<protein>
    <submittedName>
        <fullName evidence="3">Aspartyl protease family protein</fullName>
    </submittedName>
</protein>
<keyword evidence="3" id="KW-0645">Protease</keyword>
<feature type="signal peptide" evidence="1">
    <location>
        <begin position="1"/>
        <end position="26"/>
    </location>
</feature>
<evidence type="ECO:0000313" key="3">
    <source>
        <dbReference type="EMBL" id="MDX2333797.1"/>
    </source>
</evidence>
<reference evidence="3 5" key="4">
    <citation type="journal article" date="2023" name="FEMS Microbes">
        <title>Whole genomes of deep-sea sponge-associated bacteria exhibit high novel natural product potential.</title>
        <authorList>
            <person name="Hesketh-Best P.J."/>
            <person name="January G.G."/>
            <person name="Koch M.J."/>
            <person name="Warburton P.J."/>
            <person name="Howell K.L."/>
            <person name="Upton M."/>
        </authorList>
    </citation>
    <scope>NUCLEOTIDE SEQUENCE [LARGE SCALE GENOMIC DNA]</scope>
    <source>
        <strain evidence="3 5">PC206-O</strain>
    </source>
</reference>
<dbReference type="Proteomes" id="UP001272940">
    <property type="component" value="Unassembled WGS sequence"/>
</dbReference>
<reference evidence="4" key="1">
    <citation type="submission" date="2017-06" db="EMBL/GenBank/DDBJ databases">
        <title>FDA dAtabase for Regulatory Grade micrObial Sequences (FDA-ARGOS): Supporting development and validation of Infectious Disease Dx tests.</title>
        <authorList>
            <person name="Minogue T."/>
            <person name="Wolcott M."/>
            <person name="Wasieloski L."/>
            <person name="Aguilar W."/>
            <person name="Moore D."/>
            <person name="Tallon L."/>
            <person name="Sadzewicz L."/>
            <person name="Sengamalay N."/>
            <person name="Ott S."/>
            <person name="Godinez A."/>
            <person name="Nagaraj S."/>
            <person name="Nadendla S."/>
            <person name="Geyer C."/>
            <person name="Sichtig H."/>
        </authorList>
    </citation>
    <scope>NUCLEOTIDE SEQUENCE [LARGE SCALE GENOMIC DNA]</scope>
    <source>
        <strain evidence="4">FDAARGOS_289</strain>
    </source>
</reference>
<keyword evidence="3" id="KW-0378">Hydrolase</keyword>
<evidence type="ECO:0000313" key="4">
    <source>
        <dbReference type="Proteomes" id="UP000197050"/>
    </source>
</evidence>
<reference evidence="2" key="2">
    <citation type="submission" date="2017-12" db="EMBL/GenBank/DDBJ databases">
        <title>FDA dAtabase for Regulatory Grade micrObial Sequences (FDA-ARGOS): Supporting development and validation of Infectious Disease Dx tests.</title>
        <authorList>
            <person name="Campos J."/>
            <person name="Goldberg B."/>
            <person name="Tallon L."/>
            <person name="Sadzewicz L."/>
            <person name="Sengamalay N."/>
            <person name="Ott S."/>
            <person name="Godinez A."/>
            <person name="Nagaraj S."/>
            <person name="Vavikolanu K."/>
            <person name="Vyas G."/>
            <person name="Nadendla S."/>
            <person name="Aluvathingal J."/>
            <person name="Geyer C."/>
            <person name="Nandy P."/>
            <person name="Hobson J."/>
            <person name="Sichtig H."/>
        </authorList>
    </citation>
    <scope>NUCLEOTIDE SEQUENCE</scope>
    <source>
        <strain evidence="2">FDAARGOS_289</strain>
    </source>
</reference>
<dbReference type="InterPro" id="IPR021109">
    <property type="entry name" value="Peptidase_aspartic_dom_sf"/>
</dbReference>
<accession>A0A1Z3U4C2</accession>
<feature type="chain" id="PRO_5012577135" evidence="1">
    <location>
        <begin position="27"/>
        <end position="371"/>
    </location>
</feature>